<keyword evidence="3" id="KW-1185">Reference proteome</keyword>
<keyword evidence="1" id="KW-0472">Membrane</keyword>
<gene>
    <name evidence="2" type="ORF">F5878DRAFT_311514</name>
</gene>
<organism evidence="2 3">
    <name type="scientific">Lentinula raphanica</name>
    <dbReference type="NCBI Taxonomy" id="153919"/>
    <lineage>
        <taxon>Eukaryota</taxon>
        <taxon>Fungi</taxon>
        <taxon>Dikarya</taxon>
        <taxon>Basidiomycota</taxon>
        <taxon>Agaricomycotina</taxon>
        <taxon>Agaricomycetes</taxon>
        <taxon>Agaricomycetidae</taxon>
        <taxon>Agaricales</taxon>
        <taxon>Marasmiineae</taxon>
        <taxon>Omphalotaceae</taxon>
        <taxon>Lentinula</taxon>
    </lineage>
</organism>
<name>A0AA38UA67_9AGAR</name>
<sequence>MSSTTSVPMLGAEYLIQLALFSCSTDPESIRKCSHCQYTGKLSTFPQGKNLSYLKKCQTCNARDRARAKKARAGDTSSSTNDHAELADHLEAQKRVDWDAFIEIVSGAKNTTFSYSYLVDLETLCLEITLDVEEEKDECEESGLQTAEDKDKNEEYLEIGSVARRIARIIWTKTGFRFMYVFISSLTCLLIAYEYILMQL</sequence>
<evidence type="ECO:0000313" key="2">
    <source>
        <dbReference type="EMBL" id="KAJ3835407.1"/>
    </source>
</evidence>
<keyword evidence="1" id="KW-0812">Transmembrane</keyword>
<accession>A0AA38UA67</accession>
<keyword evidence="1" id="KW-1133">Transmembrane helix</keyword>
<comment type="caution">
    <text evidence="2">The sequence shown here is derived from an EMBL/GenBank/DDBJ whole genome shotgun (WGS) entry which is preliminary data.</text>
</comment>
<dbReference type="AlphaFoldDB" id="A0AA38UA67"/>
<dbReference type="EMBL" id="MU806415">
    <property type="protein sequence ID" value="KAJ3835407.1"/>
    <property type="molecule type" value="Genomic_DNA"/>
</dbReference>
<evidence type="ECO:0000313" key="3">
    <source>
        <dbReference type="Proteomes" id="UP001163846"/>
    </source>
</evidence>
<feature type="transmembrane region" description="Helical" evidence="1">
    <location>
        <begin position="178"/>
        <end position="198"/>
    </location>
</feature>
<dbReference type="Proteomes" id="UP001163846">
    <property type="component" value="Unassembled WGS sequence"/>
</dbReference>
<evidence type="ECO:0000256" key="1">
    <source>
        <dbReference type="SAM" id="Phobius"/>
    </source>
</evidence>
<proteinExistence type="predicted"/>
<protein>
    <submittedName>
        <fullName evidence="2">Uncharacterized protein</fullName>
    </submittedName>
</protein>
<reference evidence="2" key="1">
    <citation type="submission" date="2022-08" db="EMBL/GenBank/DDBJ databases">
        <authorList>
            <consortium name="DOE Joint Genome Institute"/>
            <person name="Min B."/>
            <person name="Riley R."/>
            <person name="Sierra-Patev S."/>
            <person name="Naranjo-Ortiz M."/>
            <person name="Looney B."/>
            <person name="Konkel Z."/>
            <person name="Slot J.C."/>
            <person name="Sakamoto Y."/>
            <person name="Steenwyk J.L."/>
            <person name="Rokas A."/>
            <person name="Carro J."/>
            <person name="Camarero S."/>
            <person name="Ferreira P."/>
            <person name="Molpeceres G."/>
            <person name="Ruiz-Duenas F.J."/>
            <person name="Serrano A."/>
            <person name="Henrissat B."/>
            <person name="Drula E."/>
            <person name="Hughes K.W."/>
            <person name="Mata J.L."/>
            <person name="Ishikawa N.K."/>
            <person name="Vargas-Isla R."/>
            <person name="Ushijima S."/>
            <person name="Smith C.A."/>
            <person name="Ahrendt S."/>
            <person name="Andreopoulos W."/>
            <person name="He G."/>
            <person name="Labutti K."/>
            <person name="Lipzen A."/>
            <person name="Ng V."/>
            <person name="Sandor L."/>
            <person name="Barry K."/>
            <person name="Martinez A.T."/>
            <person name="Xiao Y."/>
            <person name="Gibbons J.G."/>
            <person name="Terashima K."/>
            <person name="Hibbett D.S."/>
            <person name="Grigoriev I.V."/>
        </authorList>
    </citation>
    <scope>NUCLEOTIDE SEQUENCE</scope>
    <source>
        <strain evidence="2">TFB9207</strain>
    </source>
</reference>